<keyword evidence="4 7" id="KW-0812">Transmembrane</keyword>
<dbReference type="Pfam" id="PF00528">
    <property type="entry name" value="BPD_transp_1"/>
    <property type="match status" value="1"/>
</dbReference>
<gene>
    <name evidence="9" type="ORF">RPIT_14725</name>
</gene>
<feature type="transmembrane region" description="Helical" evidence="7">
    <location>
        <begin position="141"/>
        <end position="158"/>
    </location>
</feature>
<dbReference type="OrthoDB" id="8906042at2"/>
<keyword evidence="3" id="KW-1003">Cell membrane</keyword>
<dbReference type="CDD" id="cd06261">
    <property type="entry name" value="TM_PBP2"/>
    <property type="match status" value="1"/>
</dbReference>
<keyword evidence="2 7" id="KW-0813">Transport</keyword>
<dbReference type="Proteomes" id="UP000188324">
    <property type="component" value="Chromosome"/>
</dbReference>
<dbReference type="GO" id="GO:0005886">
    <property type="term" value="C:plasma membrane"/>
    <property type="evidence" value="ECO:0007669"/>
    <property type="project" value="UniProtKB-SubCell"/>
</dbReference>
<evidence type="ECO:0000256" key="7">
    <source>
        <dbReference type="RuleBase" id="RU363032"/>
    </source>
</evidence>
<evidence type="ECO:0000256" key="6">
    <source>
        <dbReference type="ARBA" id="ARBA00023136"/>
    </source>
</evidence>
<evidence type="ECO:0000313" key="10">
    <source>
        <dbReference type="Proteomes" id="UP000188324"/>
    </source>
</evidence>
<dbReference type="EMBL" id="CP019605">
    <property type="protein sequence ID" value="AQP46193.1"/>
    <property type="molecule type" value="Genomic_DNA"/>
</dbReference>
<dbReference type="PANTHER" id="PTHR43386">
    <property type="entry name" value="OLIGOPEPTIDE TRANSPORT SYSTEM PERMEASE PROTEIN APPC"/>
    <property type="match status" value="1"/>
</dbReference>
<dbReference type="InterPro" id="IPR000515">
    <property type="entry name" value="MetI-like"/>
</dbReference>
<keyword evidence="10" id="KW-1185">Reference proteome</keyword>
<dbReference type="AlphaFoldDB" id="A0A1Q2CJD3"/>
<name>A0A1Q2CJD3_9ACTN</name>
<protein>
    <submittedName>
        <fullName evidence="9">Peptide ABC transporter permease</fullName>
    </submittedName>
</protein>
<feature type="transmembrane region" description="Helical" evidence="7">
    <location>
        <begin position="280"/>
        <end position="298"/>
    </location>
</feature>
<feature type="transmembrane region" description="Helical" evidence="7">
    <location>
        <begin position="164"/>
        <end position="182"/>
    </location>
</feature>
<evidence type="ECO:0000313" key="9">
    <source>
        <dbReference type="EMBL" id="AQP46193.1"/>
    </source>
</evidence>
<dbReference type="PROSITE" id="PS50928">
    <property type="entry name" value="ABC_TM1"/>
    <property type="match status" value="1"/>
</dbReference>
<dbReference type="InterPro" id="IPR025966">
    <property type="entry name" value="OppC_N"/>
</dbReference>
<dbReference type="SUPFAM" id="SSF161098">
    <property type="entry name" value="MetI-like"/>
    <property type="match status" value="1"/>
</dbReference>
<evidence type="ECO:0000256" key="3">
    <source>
        <dbReference type="ARBA" id="ARBA00022475"/>
    </source>
</evidence>
<evidence type="ECO:0000256" key="4">
    <source>
        <dbReference type="ARBA" id="ARBA00022692"/>
    </source>
</evidence>
<proteinExistence type="inferred from homology"/>
<dbReference type="InterPro" id="IPR050366">
    <property type="entry name" value="BP-dependent_transpt_permease"/>
</dbReference>
<feature type="transmembrane region" description="Helical" evidence="7">
    <location>
        <begin position="103"/>
        <end position="129"/>
    </location>
</feature>
<feature type="domain" description="ABC transmembrane type-1" evidence="8">
    <location>
        <begin position="99"/>
        <end position="298"/>
    </location>
</feature>
<dbReference type="Gene3D" id="1.10.3720.10">
    <property type="entry name" value="MetI-like"/>
    <property type="match status" value="1"/>
</dbReference>
<feature type="transmembrane region" description="Helical" evidence="7">
    <location>
        <begin position="33"/>
        <end position="51"/>
    </location>
</feature>
<accession>A0A1Q2CJD3</accession>
<organism evidence="9 10">
    <name type="scientific">Tessaracoccus flavus</name>
    <dbReference type="NCBI Taxonomy" id="1610493"/>
    <lineage>
        <taxon>Bacteria</taxon>
        <taxon>Bacillati</taxon>
        <taxon>Actinomycetota</taxon>
        <taxon>Actinomycetes</taxon>
        <taxon>Propionibacteriales</taxon>
        <taxon>Propionibacteriaceae</taxon>
        <taxon>Tessaracoccus</taxon>
    </lineage>
</organism>
<comment type="subcellular location">
    <subcellularLocation>
        <location evidence="1 7">Cell membrane</location>
        <topology evidence="1 7">Multi-pass membrane protein</topology>
    </subcellularLocation>
</comment>
<dbReference type="PANTHER" id="PTHR43386:SF6">
    <property type="entry name" value="ABC TRANSPORTER PERMEASE PROTEIN"/>
    <property type="match status" value="1"/>
</dbReference>
<comment type="similarity">
    <text evidence="7">Belongs to the binding-protein-dependent transport system permease family.</text>
</comment>
<evidence type="ECO:0000256" key="1">
    <source>
        <dbReference type="ARBA" id="ARBA00004651"/>
    </source>
</evidence>
<evidence type="ECO:0000256" key="2">
    <source>
        <dbReference type="ARBA" id="ARBA00022448"/>
    </source>
</evidence>
<dbReference type="GO" id="GO:0055085">
    <property type="term" value="P:transmembrane transport"/>
    <property type="evidence" value="ECO:0007669"/>
    <property type="project" value="InterPro"/>
</dbReference>
<reference evidence="9 10" key="1">
    <citation type="journal article" date="2016" name="Int. J. Syst. Evol. Microbiol.">
        <title>Tessaracoccus flavus sp. nov., isolated from the drainage system of a lindane-producing factory.</title>
        <authorList>
            <person name="Kumari R."/>
            <person name="Singh P."/>
            <person name="Schumann P."/>
            <person name="Lal R."/>
        </authorList>
    </citation>
    <scope>NUCLEOTIDE SEQUENCE [LARGE SCALE GENOMIC DNA]</scope>
    <source>
        <strain evidence="9 10">RP1T</strain>
    </source>
</reference>
<dbReference type="InterPro" id="IPR035906">
    <property type="entry name" value="MetI-like_sf"/>
</dbReference>
<dbReference type="KEGG" id="tfl:RPIT_14725"/>
<dbReference type="Pfam" id="PF12911">
    <property type="entry name" value="OppC_N"/>
    <property type="match status" value="1"/>
</dbReference>
<keyword evidence="6 7" id="KW-0472">Membrane</keyword>
<sequence length="310" mass="33691">MPNDELDAIEHHAVNQDARSLGRDAWEDLRSRPTFWISSFLILVMVLMAAFPDLFTFFAPAQDPAYAQLINARQPPSSEAWFGYDTQGYDIYSRTIHGARASILVGILTTLGTILIGGTIGLLAGFYGGWLDSLLSRVGEVFWSIPLLLGGVLFMTSFPSNVETPYMVVVGKVVLVLTILGWPRIARIMRSAVLQVKSLDYVQSARALGASPLRIILNHVLPNAFTPVIVVATIDLGAYIATEATLSFLGIGLQPPTISWGIAISDASALGMLRAAPHMLLFPSIFLSLTVLAFIMLGDTIRDAFDPKGR</sequence>
<evidence type="ECO:0000256" key="5">
    <source>
        <dbReference type="ARBA" id="ARBA00022989"/>
    </source>
</evidence>
<evidence type="ECO:0000259" key="8">
    <source>
        <dbReference type="PROSITE" id="PS50928"/>
    </source>
</evidence>
<keyword evidence="5 7" id="KW-1133">Transmembrane helix</keyword>
<dbReference type="STRING" id="1610493.RPIT_14725"/>
<dbReference type="RefSeq" id="WP_093665029.1">
    <property type="nucleotide sequence ID" value="NZ_CP019605.1"/>
</dbReference>